<dbReference type="EMBL" id="KI914004">
    <property type="protein sequence ID" value="ETV92045.1"/>
    <property type="molecule type" value="Genomic_DNA"/>
</dbReference>
<accession>A0A024TD05</accession>
<name>A0A024TD05_9STRA</name>
<protein>
    <submittedName>
        <fullName evidence="1">Uncharacterized protein</fullName>
    </submittedName>
</protein>
<sequence length="175" mass="18976">MAHGVAVGFGRPRVARYRCNEMQDVASTTIAELGADCATATDANNDIWGACSRVSARTSRTDRRITDDMLDITKFRYLQAPETAVLLNEPNYIASHLSSSPSHHVFERRRRAAPHHQFVGNCLEDDMLADNVDTRDWSPGSTIFSAVDTRSWPCTTVAGVPGPAAPTPATSSSAL</sequence>
<dbReference type="VEuPathDB" id="FungiDB:H310_13570"/>
<gene>
    <name evidence="1" type="ORF">H310_13570</name>
</gene>
<organism evidence="1">
    <name type="scientific">Aphanomyces invadans</name>
    <dbReference type="NCBI Taxonomy" id="157072"/>
    <lineage>
        <taxon>Eukaryota</taxon>
        <taxon>Sar</taxon>
        <taxon>Stramenopiles</taxon>
        <taxon>Oomycota</taxon>
        <taxon>Saprolegniomycetes</taxon>
        <taxon>Saprolegniales</taxon>
        <taxon>Verrucalvaceae</taxon>
        <taxon>Aphanomyces</taxon>
    </lineage>
</organism>
<dbReference type="RefSeq" id="XP_008879342.1">
    <property type="nucleotide sequence ID" value="XM_008881120.1"/>
</dbReference>
<dbReference type="AlphaFoldDB" id="A0A024TD05"/>
<evidence type="ECO:0000313" key="1">
    <source>
        <dbReference type="EMBL" id="ETV92045.1"/>
    </source>
</evidence>
<reference evidence="1" key="1">
    <citation type="submission" date="2013-12" db="EMBL/GenBank/DDBJ databases">
        <title>The Genome Sequence of Aphanomyces invadans NJM9701.</title>
        <authorList>
            <consortium name="The Broad Institute Genomics Platform"/>
            <person name="Russ C."/>
            <person name="Tyler B."/>
            <person name="van West P."/>
            <person name="Dieguez-Uribeondo J."/>
            <person name="Young S.K."/>
            <person name="Zeng Q."/>
            <person name="Gargeya S."/>
            <person name="Fitzgerald M."/>
            <person name="Abouelleil A."/>
            <person name="Alvarado L."/>
            <person name="Chapman S.B."/>
            <person name="Gainer-Dewar J."/>
            <person name="Goldberg J."/>
            <person name="Griggs A."/>
            <person name="Gujja S."/>
            <person name="Hansen M."/>
            <person name="Howarth C."/>
            <person name="Imamovic A."/>
            <person name="Ireland A."/>
            <person name="Larimer J."/>
            <person name="McCowan C."/>
            <person name="Murphy C."/>
            <person name="Pearson M."/>
            <person name="Poon T.W."/>
            <person name="Priest M."/>
            <person name="Roberts A."/>
            <person name="Saif S."/>
            <person name="Shea T."/>
            <person name="Sykes S."/>
            <person name="Wortman J."/>
            <person name="Nusbaum C."/>
            <person name="Birren B."/>
        </authorList>
    </citation>
    <scope>NUCLEOTIDE SEQUENCE [LARGE SCALE GENOMIC DNA]</scope>
    <source>
        <strain evidence="1">NJM9701</strain>
    </source>
</reference>
<dbReference type="GeneID" id="20090620"/>
<proteinExistence type="predicted"/>